<dbReference type="GO" id="GO:0000731">
    <property type="term" value="P:DNA synthesis involved in DNA repair"/>
    <property type="evidence" value="ECO:0007669"/>
    <property type="project" value="InterPro"/>
</dbReference>
<protein>
    <submittedName>
        <fullName evidence="2">DNA polymerase delta subunit 4</fullName>
    </submittedName>
</protein>
<dbReference type="GO" id="GO:0003887">
    <property type="term" value="F:DNA-directed DNA polymerase activity"/>
    <property type="evidence" value="ECO:0007669"/>
    <property type="project" value="TreeGrafter"/>
</dbReference>
<dbReference type="EMBL" id="OX395126">
    <property type="protein sequence ID" value="CAI5762912.1"/>
    <property type="molecule type" value="Genomic_DNA"/>
</dbReference>
<reference evidence="2" key="1">
    <citation type="submission" date="2022-12" db="EMBL/GenBank/DDBJ databases">
        <authorList>
            <person name="Alioto T."/>
            <person name="Alioto T."/>
            <person name="Gomez Garrido J."/>
        </authorList>
    </citation>
    <scope>NUCLEOTIDE SEQUENCE</scope>
</reference>
<dbReference type="GO" id="GO:0043625">
    <property type="term" value="C:delta DNA polymerase complex"/>
    <property type="evidence" value="ECO:0007669"/>
    <property type="project" value="TreeGrafter"/>
</dbReference>
<evidence type="ECO:0000313" key="3">
    <source>
        <dbReference type="Proteomes" id="UP001178461"/>
    </source>
</evidence>
<dbReference type="GO" id="GO:0006261">
    <property type="term" value="P:DNA-templated DNA replication"/>
    <property type="evidence" value="ECO:0007669"/>
    <property type="project" value="TreeGrafter"/>
</dbReference>
<name>A0AA35JPU6_9SAUR</name>
<dbReference type="AlphaFoldDB" id="A0AA35JPU6"/>
<dbReference type="InterPro" id="IPR007218">
    <property type="entry name" value="DNA_pol_delta_4"/>
</dbReference>
<dbReference type="Proteomes" id="UP001178461">
    <property type="component" value="Chromosome 1"/>
</dbReference>
<keyword evidence="3" id="KW-1185">Reference proteome</keyword>
<dbReference type="Pfam" id="PF04081">
    <property type="entry name" value="DNA_pol_delta_4"/>
    <property type="match status" value="1"/>
</dbReference>
<evidence type="ECO:0000256" key="1">
    <source>
        <dbReference type="SAM" id="MobiDB-lite"/>
    </source>
</evidence>
<dbReference type="PANTHER" id="PTHR14303">
    <property type="entry name" value="DNA POLYMERASE DELTA SUBUNIT 4"/>
    <property type="match status" value="1"/>
</dbReference>
<proteinExistence type="predicted"/>
<evidence type="ECO:0000313" key="2">
    <source>
        <dbReference type="EMBL" id="CAI5762912.1"/>
    </source>
</evidence>
<accession>A0AA35JPU6</accession>
<gene>
    <name evidence="2" type="ORF">PODLI_1B017001</name>
</gene>
<dbReference type="PANTHER" id="PTHR14303:SF0">
    <property type="entry name" value="DNA POLYMERASE DELTA SUBUNIT 4"/>
    <property type="match status" value="1"/>
</dbReference>
<sequence length="215" mass="24572">MLYKPRAQWDVIRMIQSNRPILRMKESVLARACPASPAAAALNAKRKQRCHWSIRAKTTGAAGRPRAAPRERGNRERLVPAALTPQSWHRPQETLWGSTDSPRRSSCSLFRATYSFQVVKKRKRDSKETKKAQSPLHDAVTVQAVQDAAHPDQLETLKQFDLSWQYGPCAGITRLQRWERAELLGLNPPAMVRELLEKHNKDPLVTYSLWHGYCL</sequence>
<feature type="compositionally biased region" description="Basic and acidic residues" evidence="1">
    <location>
        <begin position="68"/>
        <end position="78"/>
    </location>
</feature>
<feature type="compositionally biased region" description="Low complexity" evidence="1">
    <location>
        <begin position="55"/>
        <end position="66"/>
    </location>
</feature>
<organism evidence="2 3">
    <name type="scientific">Podarcis lilfordi</name>
    <name type="common">Lilford's wall lizard</name>
    <dbReference type="NCBI Taxonomy" id="74358"/>
    <lineage>
        <taxon>Eukaryota</taxon>
        <taxon>Metazoa</taxon>
        <taxon>Chordata</taxon>
        <taxon>Craniata</taxon>
        <taxon>Vertebrata</taxon>
        <taxon>Euteleostomi</taxon>
        <taxon>Lepidosauria</taxon>
        <taxon>Squamata</taxon>
        <taxon>Bifurcata</taxon>
        <taxon>Unidentata</taxon>
        <taxon>Episquamata</taxon>
        <taxon>Laterata</taxon>
        <taxon>Lacertibaenia</taxon>
        <taxon>Lacertidae</taxon>
        <taxon>Podarcis</taxon>
    </lineage>
</organism>
<feature type="region of interest" description="Disordered" evidence="1">
    <location>
        <begin position="53"/>
        <end position="78"/>
    </location>
</feature>